<evidence type="ECO:0000256" key="1">
    <source>
        <dbReference type="SAM" id="Phobius"/>
    </source>
</evidence>
<dbReference type="EMBL" id="JAQOSQ010000016">
    <property type="protein sequence ID" value="MDJ1184540.1"/>
    <property type="molecule type" value="Genomic_DNA"/>
</dbReference>
<accession>A0ABT7BZC0</accession>
<feature type="transmembrane region" description="Helical" evidence="1">
    <location>
        <begin position="6"/>
        <end position="27"/>
    </location>
</feature>
<sequence length="41" mass="4562">MYTGLPLIILALASAYLMSVYLLLAFAQRSTKLSRSRSSVR</sequence>
<organism evidence="2 3">
    <name type="scientific">Roseofilum casamattae BLCC-M143</name>
    <dbReference type="NCBI Taxonomy" id="3022442"/>
    <lineage>
        <taxon>Bacteria</taxon>
        <taxon>Bacillati</taxon>
        <taxon>Cyanobacteriota</taxon>
        <taxon>Cyanophyceae</taxon>
        <taxon>Desertifilales</taxon>
        <taxon>Desertifilaceae</taxon>
        <taxon>Roseofilum</taxon>
        <taxon>Roseofilum casamattae</taxon>
    </lineage>
</organism>
<keyword evidence="3" id="KW-1185">Reference proteome</keyword>
<evidence type="ECO:0000313" key="3">
    <source>
        <dbReference type="Proteomes" id="UP001232992"/>
    </source>
</evidence>
<reference evidence="2 3" key="1">
    <citation type="submission" date="2023-01" db="EMBL/GenBank/DDBJ databases">
        <title>Novel diversity within Roseofilum (Cyanobacteria; Desertifilaceae) from marine benthic mats with descriptions of four novel species.</title>
        <authorList>
            <person name="Wang Y."/>
            <person name="Berthold D.E."/>
            <person name="Hu J."/>
            <person name="Lefler F.W."/>
            <person name="Laughinghouse H.D. IV."/>
        </authorList>
    </citation>
    <scope>NUCLEOTIDE SEQUENCE [LARGE SCALE GENOMIC DNA]</scope>
    <source>
        <strain evidence="2 3">BLCC-M143</strain>
    </source>
</reference>
<keyword evidence="1" id="KW-0812">Transmembrane</keyword>
<dbReference type="Proteomes" id="UP001232992">
    <property type="component" value="Unassembled WGS sequence"/>
</dbReference>
<keyword evidence="1" id="KW-0472">Membrane</keyword>
<protein>
    <submittedName>
        <fullName evidence="2">Uncharacterized protein</fullName>
    </submittedName>
</protein>
<name>A0ABT7BZC0_9CYAN</name>
<proteinExistence type="predicted"/>
<comment type="caution">
    <text evidence="2">The sequence shown here is derived from an EMBL/GenBank/DDBJ whole genome shotgun (WGS) entry which is preliminary data.</text>
</comment>
<evidence type="ECO:0000313" key="2">
    <source>
        <dbReference type="EMBL" id="MDJ1184540.1"/>
    </source>
</evidence>
<gene>
    <name evidence="2" type="ORF">PMH09_15240</name>
</gene>
<keyword evidence="1" id="KW-1133">Transmembrane helix</keyword>